<organism evidence="1">
    <name type="scientific">Myoviridae sp. ctIty1</name>
    <dbReference type="NCBI Taxonomy" id="2827673"/>
    <lineage>
        <taxon>Viruses</taxon>
        <taxon>Duplodnaviria</taxon>
        <taxon>Heunggongvirae</taxon>
        <taxon>Uroviricota</taxon>
        <taxon>Caudoviricetes</taxon>
    </lineage>
</organism>
<proteinExistence type="predicted"/>
<evidence type="ECO:0000313" key="1">
    <source>
        <dbReference type="EMBL" id="DAF62416.1"/>
    </source>
</evidence>
<sequence length="67" mass="7854">MVSSLSIVKHYLDVIPLINIIGIYYNYDKRLYISESQLSDRLYLIIWVSSSNSTHMIKININILEVH</sequence>
<accession>A0A8S5TGZ7</accession>
<protein>
    <submittedName>
        <fullName evidence="1">Uncharacterized protein</fullName>
    </submittedName>
</protein>
<reference evidence="1" key="1">
    <citation type="journal article" date="2021" name="Proc. Natl. Acad. Sci. U.S.A.">
        <title>A Catalog of Tens of Thousands of Viruses from Human Metagenomes Reveals Hidden Associations with Chronic Diseases.</title>
        <authorList>
            <person name="Tisza M.J."/>
            <person name="Buck C.B."/>
        </authorList>
    </citation>
    <scope>NUCLEOTIDE SEQUENCE</scope>
    <source>
        <strain evidence="1">CtIty1</strain>
    </source>
</reference>
<name>A0A8S5TGZ7_9CAUD</name>
<dbReference type="EMBL" id="BK032823">
    <property type="protein sequence ID" value="DAF62416.1"/>
    <property type="molecule type" value="Genomic_DNA"/>
</dbReference>